<name>A0AAF0R2D9_SOLVR</name>
<dbReference type="EMBL" id="CP133616">
    <property type="protein sequence ID" value="WMV30304.1"/>
    <property type="molecule type" value="Genomic_DNA"/>
</dbReference>
<reference evidence="1" key="1">
    <citation type="submission" date="2023-08" db="EMBL/GenBank/DDBJ databases">
        <title>A de novo genome assembly of Solanum verrucosum Schlechtendal, a Mexican diploid species geographically isolated from the other diploid A-genome species in potato relatives.</title>
        <authorList>
            <person name="Hosaka K."/>
        </authorList>
    </citation>
    <scope>NUCLEOTIDE SEQUENCE</scope>
    <source>
        <tissue evidence="1">Young leaves</tissue>
    </source>
</reference>
<accession>A0AAF0R2D9</accession>
<keyword evidence="2" id="KW-1185">Reference proteome</keyword>
<gene>
    <name evidence="1" type="ORF">MTR67_023689</name>
</gene>
<organism evidence="1 2">
    <name type="scientific">Solanum verrucosum</name>
    <dbReference type="NCBI Taxonomy" id="315347"/>
    <lineage>
        <taxon>Eukaryota</taxon>
        <taxon>Viridiplantae</taxon>
        <taxon>Streptophyta</taxon>
        <taxon>Embryophyta</taxon>
        <taxon>Tracheophyta</taxon>
        <taxon>Spermatophyta</taxon>
        <taxon>Magnoliopsida</taxon>
        <taxon>eudicotyledons</taxon>
        <taxon>Gunneridae</taxon>
        <taxon>Pentapetalae</taxon>
        <taxon>asterids</taxon>
        <taxon>lamiids</taxon>
        <taxon>Solanales</taxon>
        <taxon>Solanaceae</taxon>
        <taxon>Solanoideae</taxon>
        <taxon>Solaneae</taxon>
        <taxon>Solanum</taxon>
    </lineage>
</organism>
<evidence type="ECO:0000313" key="1">
    <source>
        <dbReference type="EMBL" id="WMV30304.1"/>
    </source>
</evidence>
<dbReference type="AlphaFoldDB" id="A0AAF0R2D9"/>
<evidence type="ECO:0000313" key="2">
    <source>
        <dbReference type="Proteomes" id="UP001234989"/>
    </source>
</evidence>
<sequence length="86" mass="9625">MFKNVFIVAENVLRRATRCSKSSSPIHSPIHPLVNSISFLPWPSTSSRSVTLSDPTLLRETTQRSADCSFLSPTWFFPSELGTLEL</sequence>
<dbReference type="Proteomes" id="UP001234989">
    <property type="component" value="Chromosome 5"/>
</dbReference>
<protein>
    <submittedName>
        <fullName evidence="1">Uncharacterized protein</fullName>
    </submittedName>
</protein>
<proteinExistence type="predicted"/>